<dbReference type="KEGG" id="shj:SHELI_v1c09850"/>
<dbReference type="STRING" id="216938.SHELI_v1c09850"/>
<dbReference type="RefSeq" id="WP_069117256.1">
    <property type="nucleotide sequence ID" value="NZ_CP017015.1"/>
</dbReference>
<sequence>MYFHVKKIRNWIIYNQATNDLNNFWNDYFVRSSHLNNVTQFSIDEKKYNLQNIDLITTCYKSVINYLKISNIISPKINGSNETNKYLRCLKCNENVDINELFRWALQGTYETTIITYTNNNKSGEYLIVVEKCSDECEG</sequence>
<name>A0A1B3SLX4_9MOLU</name>
<evidence type="ECO:0000313" key="1">
    <source>
        <dbReference type="EMBL" id="AOG60932.1"/>
    </source>
</evidence>
<dbReference type="Proteomes" id="UP000094378">
    <property type="component" value="Chromosome"/>
</dbReference>
<evidence type="ECO:0000313" key="2">
    <source>
        <dbReference type="Proteomes" id="UP000094378"/>
    </source>
</evidence>
<reference evidence="1 2" key="1">
    <citation type="submission" date="2016-08" db="EMBL/GenBank/DDBJ databases">
        <title>Complete genome sequence of Spiroplasma helicoides TABS-2 (DSM 22551).</title>
        <authorList>
            <person name="Shen W.-Y."/>
            <person name="Lo W.-S."/>
            <person name="Lai Y.-C."/>
            <person name="Kuo C.-H."/>
        </authorList>
    </citation>
    <scope>NUCLEOTIDE SEQUENCE [LARGE SCALE GENOMIC DNA]</scope>
    <source>
        <strain evidence="1 2">TABS-2</strain>
    </source>
</reference>
<protein>
    <submittedName>
        <fullName evidence="1">Uncharacterized protein</fullName>
    </submittedName>
</protein>
<dbReference type="EMBL" id="CP017015">
    <property type="protein sequence ID" value="AOG60932.1"/>
    <property type="molecule type" value="Genomic_DNA"/>
</dbReference>
<keyword evidence="2" id="KW-1185">Reference proteome</keyword>
<proteinExistence type="predicted"/>
<organism evidence="1 2">
    <name type="scientific">Spiroplasma helicoides</name>
    <dbReference type="NCBI Taxonomy" id="216938"/>
    <lineage>
        <taxon>Bacteria</taxon>
        <taxon>Bacillati</taxon>
        <taxon>Mycoplasmatota</taxon>
        <taxon>Mollicutes</taxon>
        <taxon>Entomoplasmatales</taxon>
        <taxon>Spiroplasmataceae</taxon>
        <taxon>Spiroplasma</taxon>
    </lineage>
</organism>
<accession>A0A1B3SLX4</accession>
<dbReference type="AlphaFoldDB" id="A0A1B3SLX4"/>
<gene>
    <name evidence="1" type="ORF">SHELI_v1c09850</name>
</gene>